<keyword evidence="3" id="KW-1185">Reference proteome</keyword>
<feature type="compositionally biased region" description="Basic and acidic residues" evidence="1">
    <location>
        <begin position="27"/>
        <end position="40"/>
    </location>
</feature>
<evidence type="ECO:0000313" key="2">
    <source>
        <dbReference type="EMBL" id="KAG9445074.1"/>
    </source>
</evidence>
<feature type="region of interest" description="Disordered" evidence="1">
    <location>
        <begin position="69"/>
        <end position="126"/>
    </location>
</feature>
<accession>A0AAV7E9X7</accession>
<evidence type="ECO:0000313" key="3">
    <source>
        <dbReference type="Proteomes" id="UP000825729"/>
    </source>
</evidence>
<protein>
    <submittedName>
        <fullName evidence="2">Uncharacterized protein</fullName>
    </submittedName>
</protein>
<evidence type="ECO:0000256" key="1">
    <source>
        <dbReference type="SAM" id="MobiDB-lite"/>
    </source>
</evidence>
<feature type="compositionally biased region" description="Basic residues" evidence="1">
    <location>
        <begin position="1"/>
        <end position="12"/>
    </location>
</feature>
<gene>
    <name evidence="2" type="ORF">H6P81_016414</name>
</gene>
<feature type="compositionally biased region" description="Basic and acidic residues" evidence="1">
    <location>
        <begin position="117"/>
        <end position="126"/>
    </location>
</feature>
<reference evidence="2 3" key="1">
    <citation type="submission" date="2021-07" db="EMBL/GenBank/DDBJ databases">
        <title>The Aristolochia fimbriata genome: insights into angiosperm evolution, floral development and chemical biosynthesis.</title>
        <authorList>
            <person name="Jiao Y."/>
        </authorList>
    </citation>
    <scope>NUCLEOTIDE SEQUENCE [LARGE SCALE GENOMIC DNA]</scope>
    <source>
        <strain evidence="2">IBCAS-2021</strain>
        <tissue evidence="2">Leaf</tissue>
    </source>
</reference>
<feature type="region of interest" description="Disordered" evidence="1">
    <location>
        <begin position="1"/>
        <end position="50"/>
    </location>
</feature>
<dbReference type="Proteomes" id="UP000825729">
    <property type="component" value="Unassembled WGS sequence"/>
</dbReference>
<comment type="caution">
    <text evidence="2">The sequence shown here is derived from an EMBL/GenBank/DDBJ whole genome shotgun (WGS) entry which is preliminary data.</text>
</comment>
<dbReference type="EMBL" id="JAINDJ010000006">
    <property type="protein sequence ID" value="KAG9445074.1"/>
    <property type="molecule type" value="Genomic_DNA"/>
</dbReference>
<proteinExistence type="predicted"/>
<dbReference type="AlphaFoldDB" id="A0AAV7E9X7"/>
<name>A0AAV7E9X7_ARIFI</name>
<sequence length="126" mass="13815">MESRRSRRRRSSRHPDEAAQNIANDVARSHTESQKEEKPLSQRRRTRAAPDVAAFACRNTAKEVANEVANKVTRSTHTEKKLIPEEEDDPGSEEGAENVGSEVDVGTKGPHLVTGEGGRDVALKSS</sequence>
<organism evidence="2 3">
    <name type="scientific">Aristolochia fimbriata</name>
    <name type="common">White veined hardy Dutchman's pipe vine</name>
    <dbReference type="NCBI Taxonomy" id="158543"/>
    <lineage>
        <taxon>Eukaryota</taxon>
        <taxon>Viridiplantae</taxon>
        <taxon>Streptophyta</taxon>
        <taxon>Embryophyta</taxon>
        <taxon>Tracheophyta</taxon>
        <taxon>Spermatophyta</taxon>
        <taxon>Magnoliopsida</taxon>
        <taxon>Magnoliidae</taxon>
        <taxon>Piperales</taxon>
        <taxon>Aristolochiaceae</taxon>
        <taxon>Aristolochia</taxon>
    </lineage>
</organism>
<feature type="compositionally biased region" description="Acidic residues" evidence="1">
    <location>
        <begin position="85"/>
        <end position="96"/>
    </location>
</feature>